<dbReference type="GO" id="GO:0042802">
    <property type="term" value="F:identical protein binding"/>
    <property type="evidence" value="ECO:0007669"/>
    <property type="project" value="UniProtKB-ARBA"/>
</dbReference>
<evidence type="ECO:0000256" key="11">
    <source>
        <dbReference type="ARBA" id="ARBA00022840"/>
    </source>
</evidence>
<comment type="subcellular location">
    <subcellularLocation>
        <location evidence="1">Cell inner membrane</location>
        <topology evidence="1">Multi-pass membrane protein</topology>
    </subcellularLocation>
</comment>
<evidence type="ECO:0000256" key="7">
    <source>
        <dbReference type="ARBA" id="ARBA00022679"/>
    </source>
</evidence>
<evidence type="ECO:0000256" key="2">
    <source>
        <dbReference type="ARBA" id="ARBA00007316"/>
    </source>
</evidence>
<dbReference type="PANTHER" id="PTHR32309">
    <property type="entry name" value="TYROSINE-PROTEIN KINASE"/>
    <property type="match status" value="1"/>
</dbReference>
<keyword evidence="10" id="KW-0418">Kinase</keyword>
<evidence type="ECO:0000256" key="13">
    <source>
        <dbReference type="ARBA" id="ARBA00023136"/>
    </source>
</evidence>
<dbReference type="Pfam" id="PF13614">
    <property type="entry name" value="AAA_31"/>
    <property type="match status" value="1"/>
</dbReference>
<dbReference type="InterPro" id="IPR050445">
    <property type="entry name" value="Bact_polysacc_biosynth/exp"/>
</dbReference>
<dbReference type="NCBIfam" id="TIGR01007">
    <property type="entry name" value="eps_fam"/>
    <property type="match status" value="1"/>
</dbReference>
<dbReference type="GO" id="GO:0005886">
    <property type="term" value="C:plasma membrane"/>
    <property type="evidence" value="ECO:0007669"/>
    <property type="project" value="UniProtKB-SubCell"/>
</dbReference>
<evidence type="ECO:0000256" key="16">
    <source>
        <dbReference type="SAM" id="Coils"/>
    </source>
</evidence>
<dbReference type="InterPro" id="IPR025669">
    <property type="entry name" value="AAA_dom"/>
</dbReference>
<evidence type="ECO:0000256" key="3">
    <source>
        <dbReference type="ARBA" id="ARBA00008883"/>
    </source>
</evidence>
<evidence type="ECO:0000256" key="10">
    <source>
        <dbReference type="ARBA" id="ARBA00022777"/>
    </source>
</evidence>
<evidence type="ECO:0000259" key="20">
    <source>
        <dbReference type="Pfam" id="PF13807"/>
    </source>
</evidence>
<evidence type="ECO:0000256" key="4">
    <source>
        <dbReference type="ARBA" id="ARBA00011903"/>
    </source>
</evidence>
<evidence type="ECO:0000256" key="8">
    <source>
        <dbReference type="ARBA" id="ARBA00022692"/>
    </source>
</evidence>
<dbReference type="CDD" id="cd05387">
    <property type="entry name" value="BY-kinase"/>
    <property type="match status" value="1"/>
</dbReference>
<keyword evidence="6" id="KW-0997">Cell inner membrane</keyword>
<evidence type="ECO:0000259" key="18">
    <source>
        <dbReference type="Pfam" id="PF02706"/>
    </source>
</evidence>
<dbReference type="EC" id="2.7.10.2" evidence="4"/>
<feature type="domain" description="Tyrosine-protein kinase G-rich" evidence="20">
    <location>
        <begin position="456"/>
        <end position="528"/>
    </location>
</feature>
<comment type="similarity">
    <text evidence="2">Belongs to the CpsD/CapB family.</text>
</comment>
<dbReference type="Pfam" id="PF13807">
    <property type="entry name" value="GNVR"/>
    <property type="match status" value="1"/>
</dbReference>
<evidence type="ECO:0000259" key="19">
    <source>
        <dbReference type="Pfam" id="PF13614"/>
    </source>
</evidence>
<dbReference type="RefSeq" id="WP_166918541.1">
    <property type="nucleotide sequence ID" value="NZ_JAASRN010000001.1"/>
</dbReference>
<protein>
    <recommendedName>
        <fullName evidence="4">non-specific protein-tyrosine kinase</fullName>
        <ecNumber evidence="4">2.7.10.2</ecNumber>
    </recommendedName>
</protein>
<evidence type="ECO:0000256" key="6">
    <source>
        <dbReference type="ARBA" id="ARBA00022519"/>
    </source>
</evidence>
<keyword evidence="11" id="KW-0067">ATP-binding</keyword>
<keyword evidence="12 17" id="KW-1133">Transmembrane helix</keyword>
<dbReference type="SUPFAM" id="SSF52540">
    <property type="entry name" value="P-loop containing nucleoside triphosphate hydrolases"/>
    <property type="match status" value="1"/>
</dbReference>
<feature type="domain" description="Polysaccharide chain length determinant N-terminal" evidence="18">
    <location>
        <begin position="32"/>
        <end position="115"/>
    </location>
</feature>
<dbReference type="Gene3D" id="3.40.50.300">
    <property type="entry name" value="P-loop containing nucleotide triphosphate hydrolases"/>
    <property type="match status" value="1"/>
</dbReference>
<comment type="caution">
    <text evidence="21">The sequence shown here is derived from an EMBL/GenBank/DDBJ whole genome shotgun (WGS) entry which is preliminary data.</text>
</comment>
<keyword evidence="5" id="KW-1003">Cell membrane</keyword>
<dbReference type="Proteomes" id="UP000537126">
    <property type="component" value="Unassembled WGS sequence"/>
</dbReference>
<evidence type="ECO:0000256" key="15">
    <source>
        <dbReference type="ARBA" id="ARBA00051245"/>
    </source>
</evidence>
<feature type="transmembrane region" description="Helical" evidence="17">
    <location>
        <begin position="43"/>
        <end position="62"/>
    </location>
</feature>
<reference evidence="21 22" key="1">
    <citation type="submission" date="2020-03" db="EMBL/GenBank/DDBJ databases">
        <title>Genomic Encyclopedia of Type Strains, Phase IV (KMG-IV): sequencing the most valuable type-strain genomes for metagenomic binning, comparative biology and taxonomic classification.</title>
        <authorList>
            <person name="Goeker M."/>
        </authorList>
    </citation>
    <scope>NUCLEOTIDE SEQUENCE [LARGE SCALE GENOMIC DNA]</scope>
    <source>
        <strain evidence="21 22">DSM 5718</strain>
    </source>
</reference>
<feature type="coiled-coil region" evidence="16">
    <location>
        <begin position="285"/>
        <end position="359"/>
    </location>
</feature>
<sequence>MKEEELKSIAHYQSHTYEFESPSHKQEEASVDWAKLRLILRRHWWSIFLFPLLGLLGGYFFLRYTKPTYQAEATLKLIPKIEAQFSPLGNVMRQEWDNLIAGELEVIRSPLIYSRIVELLPLRVSYHAEGRILEKELYRLSPFEVVEYEISDAAWYECKIYFEYLGDKKYRLKVKRQDVWQQYSGVLGKPLTVDGMRLLLKANTEEKTLQDINTPLYFIFHSDSYLYNYLQQNLEARIANQAAKVIQLSFRDYEPYKAYEIIKKAVQAYTAVSIDIKNKANKQKEQWLETKIQETEAELGILEKEIEDFIISNKSQDIGNDLGQYVQAIKDLTKEKTLLEEQLSALRKVEQMLDDTTSRPYIFFFAAIEDDFITQSLIKINELKQQQAQLRLSVNENTLAYQKGSMQITALKEQSRAYIYEKRRYLLSQLFKINRQIELSESEFAGIPSRNRSFNKLQQKYSLIEKYYNELLNQKIQLGLAAAGTVPDFEVLSEPKVPGQPIAPNRRMIYLASLGTGVVLSLLWLVLQYVLHNTIESIQDLERLTHLPVLGSLPKSRKKDMDVSRILVNDNPKSFVSEAFRTIRTNLDFMLPPSSKTVNRFRNTAIAISSTISGEGKTFTTLNLGAIIAMSGLKVILVDLDLRKPRLHLSLNLPNHSGASTLLSGQHSLKECTYSTEVPNLYAIPAGPIPPNPSELILNDAFISLLEALKETYDVVILDTPPVGLVTDGMLIMKHADLRIFVLRASYSKRAFVKRIEQSLKAHHLLKTGLVLNAVDIKEQGYGYGYGYYDEESQRHSFWQRLKQRLR</sequence>
<evidence type="ECO:0000256" key="1">
    <source>
        <dbReference type="ARBA" id="ARBA00004429"/>
    </source>
</evidence>
<evidence type="ECO:0000256" key="9">
    <source>
        <dbReference type="ARBA" id="ARBA00022741"/>
    </source>
</evidence>
<keyword evidence="9" id="KW-0547">Nucleotide-binding</keyword>
<dbReference type="EMBL" id="JAASRN010000001">
    <property type="protein sequence ID" value="NIK73284.1"/>
    <property type="molecule type" value="Genomic_DNA"/>
</dbReference>
<evidence type="ECO:0000256" key="17">
    <source>
        <dbReference type="SAM" id="Phobius"/>
    </source>
</evidence>
<feature type="domain" description="AAA" evidence="19">
    <location>
        <begin position="605"/>
        <end position="743"/>
    </location>
</feature>
<dbReference type="PANTHER" id="PTHR32309:SF13">
    <property type="entry name" value="FERRIC ENTEROBACTIN TRANSPORT PROTEIN FEPE"/>
    <property type="match status" value="1"/>
</dbReference>
<accession>A0A846MP44</accession>
<proteinExistence type="inferred from homology"/>
<feature type="transmembrane region" description="Helical" evidence="17">
    <location>
        <begin position="509"/>
        <end position="531"/>
    </location>
</feature>
<comment type="catalytic activity">
    <reaction evidence="15">
        <text>L-tyrosyl-[protein] + ATP = O-phospho-L-tyrosyl-[protein] + ADP + H(+)</text>
        <dbReference type="Rhea" id="RHEA:10596"/>
        <dbReference type="Rhea" id="RHEA-COMP:10136"/>
        <dbReference type="Rhea" id="RHEA-COMP:20101"/>
        <dbReference type="ChEBI" id="CHEBI:15378"/>
        <dbReference type="ChEBI" id="CHEBI:30616"/>
        <dbReference type="ChEBI" id="CHEBI:46858"/>
        <dbReference type="ChEBI" id="CHEBI:61978"/>
        <dbReference type="ChEBI" id="CHEBI:456216"/>
        <dbReference type="EC" id="2.7.10.2"/>
    </reaction>
</comment>
<gene>
    <name evidence="21" type="ORF">FHS56_000770</name>
</gene>
<dbReference type="Pfam" id="PF02706">
    <property type="entry name" value="Wzz"/>
    <property type="match status" value="1"/>
</dbReference>
<keyword evidence="8 17" id="KW-0812">Transmembrane</keyword>
<keyword evidence="13 17" id="KW-0472">Membrane</keyword>
<keyword evidence="7" id="KW-0808">Transferase</keyword>
<comment type="similarity">
    <text evidence="3">Belongs to the etk/wzc family.</text>
</comment>
<dbReference type="GO" id="GO:0005524">
    <property type="term" value="F:ATP binding"/>
    <property type="evidence" value="ECO:0007669"/>
    <property type="project" value="UniProtKB-KW"/>
</dbReference>
<keyword evidence="14" id="KW-0829">Tyrosine-protein kinase</keyword>
<dbReference type="InterPro" id="IPR027417">
    <property type="entry name" value="P-loop_NTPase"/>
</dbReference>
<keyword evidence="16" id="KW-0175">Coiled coil</keyword>
<evidence type="ECO:0000313" key="22">
    <source>
        <dbReference type="Proteomes" id="UP000537126"/>
    </source>
</evidence>
<dbReference type="InterPro" id="IPR003856">
    <property type="entry name" value="LPS_length_determ_N"/>
</dbReference>
<organism evidence="21 22">
    <name type="scientific">Thermonema lapsum</name>
    <dbReference type="NCBI Taxonomy" id="28195"/>
    <lineage>
        <taxon>Bacteria</taxon>
        <taxon>Pseudomonadati</taxon>
        <taxon>Bacteroidota</taxon>
        <taxon>Cytophagia</taxon>
        <taxon>Cytophagales</taxon>
        <taxon>Thermonemataceae</taxon>
        <taxon>Thermonema</taxon>
    </lineage>
</organism>
<keyword evidence="22" id="KW-1185">Reference proteome</keyword>
<evidence type="ECO:0000256" key="12">
    <source>
        <dbReference type="ARBA" id="ARBA00022989"/>
    </source>
</evidence>
<evidence type="ECO:0000256" key="14">
    <source>
        <dbReference type="ARBA" id="ARBA00023137"/>
    </source>
</evidence>
<dbReference type="FunFam" id="3.40.50.300:FF:000527">
    <property type="entry name" value="Tyrosine-protein kinase etk"/>
    <property type="match status" value="1"/>
</dbReference>
<dbReference type="InterPro" id="IPR005702">
    <property type="entry name" value="Wzc-like_C"/>
</dbReference>
<dbReference type="InterPro" id="IPR032807">
    <property type="entry name" value="GNVR"/>
</dbReference>
<evidence type="ECO:0000313" key="21">
    <source>
        <dbReference type="EMBL" id="NIK73284.1"/>
    </source>
</evidence>
<name>A0A846MP44_9BACT</name>
<evidence type="ECO:0000256" key="5">
    <source>
        <dbReference type="ARBA" id="ARBA00022475"/>
    </source>
</evidence>
<dbReference type="AlphaFoldDB" id="A0A846MP44"/>
<dbReference type="GO" id="GO:0004715">
    <property type="term" value="F:non-membrane spanning protein tyrosine kinase activity"/>
    <property type="evidence" value="ECO:0007669"/>
    <property type="project" value="UniProtKB-EC"/>
</dbReference>